<comment type="caution">
    <text evidence="1">The sequence shown here is derived from an EMBL/GenBank/DDBJ whole genome shotgun (WGS) entry which is preliminary data.</text>
</comment>
<evidence type="ECO:0000313" key="2">
    <source>
        <dbReference type="Proteomes" id="UP000431401"/>
    </source>
</evidence>
<dbReference type="EMBL" id="WEGI01000010">
    <property type="protein sequence ID" value="MQY28901.1"/>
    <property type="molecule type" value="Genomic_DNA"/>
</dbReference>
<dbReference type="Proteomes" id="UP000431401">
    <property type="component" value="Unassembled WGS sequence"/>
</dbReference>
<reference evidence="1 2" key="1">
    <citation type="submission" date="2019-10" db="EMBL/GenBank/DDBJ databases">
        <title>Nocardia macrotermitis sp. nov. and Nocardia aurantia sp. nov., isolated from the gut of fungus growing-termite Macrotermes natalensis.</title>
        <authorList>
            <person name="Benndorf R."/>
            <person name="Schwitalla J."/>
            <person name="Martin K."/>
            <person name="De Beer W."/>
            <person name="Kaster A.-K."/>
            <person name="Vollmers J."/>
            <person name="Poulsen M."/>
            <person name="Beemelmanns C."/>
        </authorList>
    </citation>
    <scope>NUCLEOTIDE SEQUENCE [LARGE SCALE GENOMIC DNA]</scope>
    <source>
        <strain evidence="1 2">RB56</strain>
    </source>
</reference>
<dbReference type="AlphaFoldDB" id="A0A7K0DT19"/>
<dbReference type="RefSeq" id="WP_153345345.1">
    <property type="nucleotide sequence ID" value="NZ_WEGI01000010.1"/>
</dbReference>
<accession>A0A7K0DT19</accession>
<proteinExistence type="predicted"/>
<evidence type="ECO:0008006" key="3">
    <source>
        <dbReference type="Google" id="ProtNLM"/>
    </source>
</evidence>
<gene>
    <name evidence="1" type="ORF">NRB56_44860</name>
</gene>
<evidence type="ECO:0000313" key="1">
    <source>
        <dbReference type="EMBL" id="MQY28901.1"/>
    </source>
</evidence>
<organism evidence="1 2">
    <name type="scientific">Nocardia aurantia</name>
    <dbReference type="NCBI Taxonomy" id="2585199"/>
    <lineage>
        <taxon>Bacteria</taxon>
        <taxon>Bacillati</taxon>
        <taxon>Actinomycetota</taxon>
        <taxon>Actinomycetes</taxon>
        <taxon>Mycobacteriales</taxon>
        <taxon>Nocardiaceae</taxon>
        <taxon>Nocardia</taxon>
    </lineage>
</organism>
<name>A0A7K0DT19_9NOCA</name>
<protein>
    <recommendedName>
        <fullName evidence="3">DUF4254 domain-containing protein</fullName>
    </recommendedName>
</protein>
<keyword evidence="2" id="KW-1185">Reference proteome</keyword>
<sequence length="142" mass="15930">MILPDKDAVLAACRGFPGRHPMLIAARDLSVWHERERFATGPLGTNEMLAQRSHLRLQIDRWVALRMPTPFERTRIHTEGMGRVVDRLAMRTIQVRALLPYPASGAVRDAISALVELSEAYQDLADEVAAGLCRLPTGYDPW</sequence>
<dbReference type="OrthoDB" id="3352146at2"/>